<evidence type="ECO:0000256" key="5">
    <source>
        <dbReference type="HAMAP-Rule" id="MF_02126"/>
    </source>
</evidence>
<dbReference type="Pfam" id="PF05175">
    <property type="entry name" value="MTS"/>
    <property type="match status" value="1"/>
</dbReference>
<dbReference type="NCBIfam" id="TIGR00536">
    <property type="entry name" value="hemK_fam"/>
    <property type="match status" value="1"/>
</dbReference>
<dbReference type="GO" id="GO:0102559">
    <property type="term" value="F:peptide chain release factor N(5)-glutamine methyltransferase activity"/>
    <property type="evidence" value="ECO:0007669"/>
    <property type="project" value="UniProtKB-EC"/>
</dbReference>
<dbReference type="GO" id="GO:0032259">
    <property type="term" value="P:methylation"/>
    <property type="evidence" value="ECO:0007669"/>
    <property type="project" value="UniProtKB-KW"/>
</dbReference>
<evidence type="ECO:0000259" key="6">
    <source>
        <dbReference type="Pfam" id="PF05175"/>
    </source>
</evidence>
<dbReference type="Gene3D" id="3.40.50.150">
    <property type="entry name" value="Vaccinia Virus protein VP39"/>
    <property type="match status" value="1"/>
</dbReference>
<accession>A0A3R9PX49</accession>
<reference evidence="8 9" key="1">
    <citation type="submission" date="2018-10" db="EMBL/GenBank/DDBJ databases">
        <title>Draft genome sequence of Bacillus salarius IM0101, isolated from a hypersaline soil in Inner Mongolia, China.</title>
        <authorList>
            <person name="Yamprayoonswat W."/>
            <person name="Boonvisut S."/>
            <person name="Jumpathong W."/>
            <person name="Sittihan S."/>
            <person name="Ruangsuj P."/>
            <person name="Wanthongcharoen S."/>
            <person name="Thongpramul N."/>
            <person name="Pimmason S."/>
            <person name="Yu B."/>
            <person name="Yasawong M."/>
        </authorList>
    </citation>
    <scope>NUCLEOTIDE SEQUENCE [LARGE SCALE GENOMIC DNA]</scope>
    <source>
        <strain evidence="8 9">IM0101</strain>
    </source>
</reference>
<dbReference type="CDD" id="cd02440">
    <property type="entry name" value="AdoMet_MTases"/>
    <property type="match status" value="1"/>
</dbReference>
<dbReference type="InterPro" id="IPR007848">
    <property type="entry name" value="Small_mtfrase_dom"/>
</dbReference>
<feature type="binding site" evidence="5">
    <location>
        <begin position="185"/>
        <end position="188"/>
    </location>
    <ligand>
        <name>substrate</name>
    </ligand>
</feature>
<feature type="domain" description="Methyltransferase small" evidence="6">
    <location>
        <begin position="106"/>
        <end position="189"/>
    </location>
</feature>
<evidence type="ECO:0000256" key="1">
    <source>
        <dbReference type="ARBA" id="ARBA00022603"/>
    </source>
</evidence>
<dbReference type="PANTHER" id="PTHR18895">
    <property type="entry name" value="HEMK METHYLTRANSFERASE"/>
    <property type="match status" value="1"/>
</dbReference>
<dbReference type="EMBL" id="RBVX01000116">
    <property type="protein sequence ID" value="RSL28934.1"/>
    <property type="molecule type" value="Genomic_DNA"/>
</dbReference>
<dbReference type="Pfam" id="PF17827">
    <property type="entry name" value="PrmC_N"/>
    <property type="match status" value="1"/>
</dbReference>
<comment type="caution">
    <text evidence="5">Lacks conserved residue(s) required for the propagation of feature annotation.</text>
</comment>
<comment type="function">
    <text evidence="5">Methylates the class 1 translation termination release factors RF1/PrfA and RF2/PrfB on the glutamine residue of the universally conserved GGQ motif.</text>
</comment>
<dbReference type="HAMAP" id="MF_02126">
    <property type="entry name" value="RF_methyltr_PrmC"/>
    <property type="match status" value="1"/>
</dbReference>
<evidence type="ECO:0000256" key="2">
    <source>
        <dbReference type="ARBA" id="ARBA00022679"/>
    </source>
</evidence>
<comment type="similarity">
    <text evidence="5">Belongs to the protein N5-glutamine methyltransferase family. PrmC subfamily.</text>
</comment>
<dbReference type="OrthoDB" id="9800643at2"/>
<dbReference type="NCBIfam" id="TIGR03534">
    <property type="entry name" value="RF_mod_PrmC"/>
    <property type="match status" value="1"/>
</dbReference>
<feature type="binding site" evidence="5">
    <location>
        <position position="185"/>
    </location>
    <ligand>
        <name>S-adenosyl-L-methionine</name>
        <dbReference type="ChEBI" id="CHEBI:59789"/>
    </ligand>
</feature>
<proteinExistence type="inferred from homology"/>
<evidence type="ECO:0000256" key="3">
    <source>
        <dbReference type="ARBA" id="ARBA00022691"/>
    </source>
</evidence>
<feature type="domain" description="Release factor glutamine methyltransferase N-terminal" evidence="7">
    <location>
        <begin position="3"/>
        <end position="71"/>
    </location>
</feature>
<dbReference type="InterPro" id="IPR040758">
    <property type="entry name" value="PrmC_N"/>
</dbReference>
<dbReference type="Gene3D" id="1.10.8.10">
    <property type="entry name" value="DNA helicase RuvA subunit, C-terminal domain"/>
    <property type="match status" value="1"/>
</dbReference>
<dbReference type="PROSITE" id="PS00092">
    <property type="entry name" value="N6_MTASE"/>
    <property type="match status" value="1"/>
</dbReference>
<dbReference type="InterPro" id="IPR004556">
    <property type="entry name" value="HemK-like"/>
</dbReference>
<sequence>MYEALNWASSFLDRSNKEPRAADILMKHHLNVDWTDFHLSRREKLSVDVWEAFYNDVTQHEEGIPIQYLTGCEEFYGRRLKVNEHVLIPRPETEELVQGVLDWLKQKRASSLQIADIGTGSGAIAIALALEAPGLDMTGVDVSEEALTVAKENAAYFGADVTFLQGNLVDPLLQGTKTYDVIVSNPPYVPLEEWEALDTIVRDHEPKQALIGADEDGLSCYRKIAAYLPTLLKTDGLAAFEVGENQGEAVRKILQTELPLADIEVRRDINGKPRMVFCERDDI</sequence>
<feature type="binding site" evidence="5">
    <location>
        <begin position="118"/>
        <end position="122"/>
    </location>
    <ligand>
        <name>S-adenosyl-L-methionine</name>
        <dbReference type="ChEBI" id="CHEBI:59789"/>
    </ligand>
</feature>
<evidence type="ECO:0000313" key="8">
    <source>
        <dbReference type="EMBL" id="RSL28934.1"/>
    </source>
</evidence>
<keyword evidence="2 5" id="KW-0808">Transferase</keyword>
<evidence type="ECO:0000313" key="9">
    <source>
        <dbReference type="Proteomes" id="UP000275076"/>
    </source>
</evidence>
<evidence type="ECO:0000259" key="7">
    <source>
        <dbReference type="Pfam" id="PF17827"/>
    </source>
</evidence>
<evidence type="ECO:0000256" key="4">
    <source>
        <dbReference type="ARBA" id="ARBA00048391"/>
    </source>
</evidence>
<keyword evidence="1 5" id="KW-0489">Methyltransferase</keyword>
<comment type="caution">
    <text evidence="8">The sequence shown here is derived from an EMBL/GenBank/DDBJ whole genome shotgun (WGS) entry which is preliminary data.</text>
</comment>
<name>A0A3R9PX49_9BACI</name>
<dbReference type="GO" id="GO:0003676">
    <property type="term" value="F:nucleic acid binding"/>
    <property type="evidence" value="ECO:0007669"/>
    <property type="project" value="InterPro"/>
</dbReference>
<dbReference type="SUPFAM" id="SSF53335">
    <property type="entry name" value="S-adenosyl-L-methionine-dependent methyltransferases"/>
    <property type="match status" value="1"/>
</dbReference>
<keyword evidence="9" id="KW-1185">Reference proteome</keyword>
<dbReference type="Proteomes" id="UP000275076">
    <property type="component" value="Unassembled WGS sequence"/>
</dbReference>
<dbReference type="InterPro" id="IPR029063">
    <property type="entry name" value="SAM-dependent_MTases_sf"/>
</dbReference>
<dbReference type="InterPro" id="IPR019874">
    <property type="entry name" value="RF_methyltr_PrmC"/>
</dbReference>
<feature type="binding site" evidence="5">
    <location>
        <position position="141"/>
    </location>
    <ligand>
        <name>S-adenosyl-L-methionine</name>
        <dbReference type="ChEBI" id="CHEBI:59789"/>
    </ligand>
</feature>
<dbReference type="InterPro" id="IPR002052">
    <property type="entry name" value="DNA_methylase_N6_adenine_CS"/>
</dbReference>
<protein>
    <recommendedName>
        <fullName evidence="5">Release factor glutamine methyltransferase</fullName>
        <shortName evidence="5">RF MTase</shortName>
        <ecNumber evidence="5">2.1.1.297</ecNumber>
    </recommendedName>
    <alternativeName>
        <fullName evidence="5">N5-glutamine methyltransferase PrmC</fullName>
    </alternativeName>
    <alternativeName>
        <fullName evidence="5">Protein-(glutamine-N5) MTase PrmC</fullName>
    </alternativeName>
    <alternativeName>
        <fullName evidence="5">Protein-glutamine N-methyltransferase PrmC</fullName>
    </alternativeName>
</protein>
<dbReference type="AlphaFoldDB" id="A0A3R9PX49"/>
<dbReference type="EC" id="2.1.1.297" evidence="5"/>
<organism evidence="8 9">
    <name type="scientific">Salibacterium salarium</name>
    <dbReference type="NCBI Taxonomy" id="284579"/>
    <lineage>
        <taxon>Bacteria</taxon>
        <taxon>Bacillati</taxon>
        <taxon>Bacillota</taxon>
        <taxon>Bacilli</taxon>
        <taxon>Bacillales</taxon>
        <taxon>Bacillaceae</taxon>
    </lineage>
</organism>
<dbReference type="InterPro" id="IPR050320">
    <property type="entry name" value="N5-glutamine_MTase"/>
</dbReference>
<gene>
    <name evidence="5 8" type="primary">prmC</name>
    <name evidence="8" type="ORF">D7Z54_33890</name>
</gene>
<comment type="catalytic activity">
    <reaction evidence="4 5">
        <text>L-glutaminyl-[peptide chain release factor] + S-adenosyl-L-methionine = N(5)-methyl-L-glutaminyl-[peptide chain release factor] + S-adenosyl-L-homocysteine + H(+)</text>
        <dbReference type="Rhea" id="RHEA:42896"/>
        <dbReference type="Rhea" id="RHEA-COMP:10271"/>
        <dbReference type="Rhea" id="RHEA-COMP:10272"/>
        <dbReference type="ChEBI" id="CHEBI:15378"/>
        <dbReference type="ChEBI" id="CHEBI:30011"/>
        <dbReference type="ChEBI" id="CHEBI:57856"/>
        <dbReference type="ChEBI" id="CHEBI:59789"/>
        <dbReference type="ChEBI" id="CHEBI:61891"/>
        <dbReference type="EC" id="2.1.1.297"/>
    </reaction>
</comment>
<keyword evidence="3 5" id="KW-0949">S-adenosyl-L-methionine</keyword>
<dbReference type="PANTHER" id="PTHR18895:SF74">
    <property type="entry name" value="MTRF1L RELEASE FACTOR GLUTAMINE METHYLTRANSFERASE"/>
    <property type="match status" value="1"/>
</dbReference>